<accession>A0AAD1UB08</accession>
<evidence type="ECO:0000313" key="3">
    <source>
        <dbReference type="Proteomes" id="UP001295684"/>
    </source>
</evidence>
<organism evidence="2 3">
    <name type="scientific">Euplotes crassus</name>
    <dbReference type="NCBI Taxonomy" id="5936"/>
    <lineage>
        <taxon>Eukaryota</taxon>
        <taxon>Sar</taxon>
        <taxon>Alveolata</taxon>
        <taxon>Ciliophora</taxon>
        <taxon>Intramacronucleata</taxon>
        <taxon>Spirotrichea</taxon>
        <taxon>Hypotrichia</taxon>
        <taxon>Euplotida</taxon>
        <taxon>Euplotidae</taxon>
        <taxon>Moneuplotes</taxon>
    </lineage>
</organism>
<dbReference type="AlphaFoldDB" id="A0AAD1UB08"/>
<protein>
    <submittedName>
        <fullName evidence="2">Uncharacterized protein</fullName>
    </submittedName>
</protein>
<dbReference type="Proteomes" id="UP001295684">
    <property type="component" value="Unassembled WGS sequence"/>
</dbReference>
<keyword evidence="3" id="KW-1185">Reference proteome</keyword>
<feature type="transmembrane region" description="Helical" evidence="1">
    <location>
        <begin position="389"/>
        <end position="408"/>
    </location>
</feature>
<proteinExistence type="predicted"/>
<name>A0AAD1UB08_EUPCR</name>
<sequence length="536" mass="62214">MEIEEEIEPRQSFSLLSEAPKKTITLRPTVLEDDEELFNSEDYQYIKRIISFFTASLVLITTVINFVLTASAYQKAVASQNQINYLFDNWNSHYVVDIQSIQDKYSCPKDYKPMVKRAWPGTVEGCNCTATNFTTPTIMRGECTEKQVKADCKDIQPILKMALQKFHNRLICIKREPIDFLETVRPNSKGRCPGLNQRLCGDPDSDFSYHICVKGNQKCPITDIIVTDDSSTINDGKYTQVELDDNKVLLFSKSADFLPVVQFKLTEGSPCITENEYDITKNRYVYKLIDKSTNEGCITPLNDETLYDKRFRFIDGISEYDLFKDNGILDAMKSNENYKGQEYSRDYTFNLYQKSYIRWKLSCEEVGLTRQAIYTKVQNVEQAWWWQSLFKLFCLYNMLITGFIFGVVDWSKNLYDLIKKPASTHPCLEIWGKITHWIVISVSFCKIFFVYVCVSYIDKYEYSIRILQLNKCSDQLTNDIFGELGSSLMSSRPDNLLTLKLTMLMLAFEAIKYLTPSIVDLRKSQGYVHNFRKKDI</sequence>
<comment type="caution">
    <text evidence="2">The sequence shown here is derived from an EMBL/GenBank/DDBJ whole genome shotgun (WGS) entry which is preliminary data.</text>
</comment>
<evidence type="ECO:0000313" key="2">
    <source>
        <dbReference type="EMBL" id="CAI2365846.1"/>
    </source>
</evidence>
<keyword evidence="1" id="KW-1133">Transmembrane helix</keyword>
<feature type="transmembrane region" description="Helical" evidence="1">
    <location>
        <begin position="434"/>
        <end position="457"/>
    </location>
</feature>
<evidence type="ECO:0000256" key="1">
    <source>
        <dbReference type="SAM" id="Phobius"/>
    </source>
</evidence>
<reference evidence="2" key="1">
    <citation type="submission" date="2023-07" db="EMBL/GenBank/DDBJ databases">
        <authorList>
            <consortium name="AG Swart"/>
            <person name="Singh M."/>
            <person name="Singh A."/>
            <person name="Seah K."/>
            <person name="Emmerich C."/>
        </authorList>
    </citation>
    <scope>NUCLEOTIDE SEQUENCE</scope>
    <source>
        <strain evidence="2">DP1</strain>
    </source>
</reference>
<keyword evidence="1" id="KW-0812">Transmembrane</keyword>
<dbReference type="EMBL" id="CAMPGE010006929">
    <property type="protein sequence ID" value="CAI2365846.1"/>
    <property type="molecule type" value="Genomic_DNA"/>
</dbReference>
<feature type="transmembrane region" description="Helical" evidence="1">
    <location>
        <begin position="49"/>
        <end position="73"/>
    </location>
</feature>
<keyword evidence="1" id="KW-0472">Membrane</keyword>
<gene>
    <name evidence="2" type="ORF">ECRASSUSDP1_LOCUS7125</name>
</gene>